<dbReference type="EMBL" id="UIGB01000001">
    <property type="protein sequence ID" value="SUU86063.1"/>
    <property type="molecule type" value="Genomic_DNA"/>
</dbReference>
<dbReference type="Proteomes" id="UP000254343">
    <property type="component" value="Unassembled WGS sequence"/>
</dbReference>
<accession>A0A380WCG0</accession>
<organism evidence="2 3">
    <name type="scientific">Afipia felis</name>
    <name type="common">Cat scratch disease bacillus</name>
    <dbReference type="NCBI Taxonomy" id="1035"/>
    <lineage>
        <taxon>Bacteria</taxon>
        <taxon>Pseudomonadati</taxon>
        <taxon>Pseudomonadota</taxon>
        <taxon>Alphaproteobacteria</taxon>
        <taxon>Hyphomicrobiales</taxon>
        <taxon>Nitrobacteraceae</taxon>
        <taxon>Afipia</taxon>
    </lineage>
</organism>
<evidence type="ECO:0000313" key="2">
    <source>
        <dbReference type="EMBL" id="SUU86063.1"/>
    </source>
</evidence>
<dbReference type="OrthoDB" id="5220at2"/>
<dbReference type="RefSeq" id="WP_002716887.1">
    <property type="nucleotide sequence ID" value="NZ_UFSI01000001.1"/>
</dbReference>
<dbReference type="Pfam" id="PF05037">
    <property type="entry name" value="DUF669"/>
    <property type="match status" value="1"/>
</dbReference>
<protein>
    <submittedName>
        <fullName evidence="2">Protein of uncharacterized function (DUF669)</fullName>
    </submittedName>
</protein>
<gene>
    <name evidence="2" type="ORF">NCTC12722_03284</name>
</gene>
<name>A0A380WCG0_AFIFE</name>
<reference evidence="2 3" key="1">
    <citation type="submission" date="2018-06" db="EMBL/GenBank/DDBJ databases">
        <authorList>
            <consortium name="Pathogen Informatics"/>
            <person name="Doyle S."/>
        </authorList>
    </citation>
    <scope>NUCLEOTIDE SEQUENCE [LARGE SCALE GENOMIC DNA]</scope>
    <source>
        <strain evidence="2 3">NCTC12722</strain>
    </source>
</reference>
<evidence type="ECO:0000256" key="1">
    <source>
        <dbReference type="SAM" id="MobiDB-lite"/>
    </source>
</evidence>
<feature type="region of interest" description="Disordered" evidence="1">
    <location>
        <begin position="145"/>
        <end position="197"/>
    </location>
</feature>
<dbReference type="InterPro" id="IPR007731">
    <property type="entry name" value="DUF669"/>
</dbReference>
<proteinExistence type="predicted"/>
<sequence length="197" mass="21112">MAQLASKFDATAHDTTQTEYADLPEGIYSLEVIQSEVVATSKGDGTMLKLRYSVIEPEEYKGRLIFGNINLENPNSIAQEVGQKFLASLCRAIGLSEIEDSDELHLREFRAKVGLGKPSKDKNADGSPKYPARVEIRKLYFPDADDMPEIGITGPTATASKPANDNAPPRGDARTTGNGGAAASAGGKSRPWGRKSA</sequence>
<dbReference type="AlphaFoldDB" id="A0A380WCG0"/>
<evidence type="ECO:0000313" key="3">
    <source>
        <dbReference type="Proteomes" id="UP000254343"/>
    </source>
</evidence>